<dbReference type="InterPro" id="IPR037523">
    <property type="entry name" value="VOC_core"/>
</dbReference>
<dbReference type="Pfam" id="PF00903">
    <property type="entry name" value="Glyoxalase"/>
    <property type="match status" value="1"/>
</dbReference>
<gene>
    <name evidence="2" type="ORF">ACFPXP_10920</name>
</gene>
<keyword evidence="3" id="KW-1185">Reference proteome</keyword>
<dbReference type="PANTHER" id="PTHR36503:SF3">
    <property type="entry name" value="BLR0126 PROTEIN"/>
    <property type="match status" value="1"/>
</dbReference>
<dbReference type="InterPro" id="IPR029068">
    <property type="entry name" value="Glyas_Bleomycin-R_OHBP_Dase"/>
</dbReference>
<protein>
    <submittedName>
        <fullName evidence="2">VOC family protein</fullName>
    </submittedName>
</protein>
<evidence type="ECO:0000313" key="2">
    <source>
        <dbReference type="EMBL" id="MFC5986926.1"/>
    </source>
</evidence>
<comment type="caution">
    <text evidence="2">The sequence shown here is derived from an EMBL/GenBank/DDBJ whole genome shotgun (WGS) entry which is preliminary data.</text>
</comment>
<feature type="domain" description="VOC" evidence="1">
    <location>
        <begin position="4"/>
        <end position="129"/>
    </location>
</feature>
<name>A0ABW1IPG2_9BACL</name>
<dbReference type="Gene3D" id="3.10.180.10">
    <property type="entry name" value="2,3-Dihydroxybiphenyl 1,2-Dioxygenase, domain 1"/>
    <property type="match status" value="1"/>
</dbReference>
<dbReference type="PANTHER" id="PTHR36503">
    <property type="entry name" value="BLR2520 PROTEIN"/>
    <property type="match status" value="1"/>
</dbReference>
<dbReference type="RefSeq" id="WP_379894232.1">
    <property type="nucleotide sequence ID" value="NZ_CBCSCT010000063.1"/>
</dbReference>
<dbReference type="SUPFAM" id="SSF54593">
    <property type="entry name" value="Glyoxalase/Bleomycin resistance protein/Dihydroxybiphenyl dioxygenase"/>
    <property type="match status" value="1"/>
</dbReference>
<evidence type="ECO:0000313" key="3">
    <source>
        <dbReference type="Proteomes" id="UP001596250"/>
    </source>
</evidence>
<evidence type="ECO:0000259" key="1">
    <source>
        <dbReference type="PROSITE" id="PS51819"/>
    </source>
</evidence>
<dbReference type="PROSITE" id="PS51819">
    <property type="entry name" value="VOC"/>
    <property type="match status" value="1"/>
</dbReference>
<dbReference type="EMBL" id="JBHSQV010000142">
    <property type="protein sequence ID" value="MFC5986926.1"/>
    <property type="molecule type" value="Genomic_DNA"/>
</dbReference>
<proteinExistence type="predicted"/>
<dbReference type="InterPro" id="IPR004360">
    <property type="entry name" value="Glyas_Fos-R_dOase_dom"/>
</dbReference>
<accession>A0ABW1IPG2</accession>
<dbReference type="Proteomes" id="UP001596250">
    <property type="component" value="Unassembled WGS sequence"/>
</dbReference>
<sequence>MKAKIALITILTDNVPVMVDFYTKVLGFEIAGDHGENVEFHSEGVRFAICSRSILSSITNDHAGFKEERRGQSFELAFPLETREEVDRMYDEIIAKGAAPVASPADMPWGQRTAFFADPDGNIHELFAE</sequence>
<organism evidence="2 3">
    <name type="scientific">Marinicrinis lubricantis</name>
    <dbReference type="NCBI Taxonomy" id="2086470"/>
    <lineage>
        <taxon>Bacteria</taxon>
        <taxon>Bacillati</taxon>
        <taxon>Bacillota</taxon>
        <taxon>Bacilli</taxon>
        <taxon>Bacillales</taxon>
        <taxon>Paenibacillaceae</taxon>
    </lineage>
</organism>
<reference evidence="3" key="1">
    <citation type="journal article" date="2019" name="Int. J. Syst. Evol. Microbiol.">
        <title>The Global Catalogue of Microorganisms (GCM) 10K type strain sequencing project: providing services to taxonomists for standard genome sequencing and annotation.</title>
        <authorList>
            <consortium name="The Broad Institute Genomics Platform"/>
            <consortium name="The Broad Institute Genome Sequencing Center for Infectious Disease"/>
            <person name="Wu L."/>
            <person name="Ma J."/>
        </authorList>
    </citation>
    <scope>NUCLEOTIDE SEQUENCE [LARGE SCALE GENOMIC DNA]</scope>
    <source>
        <strain evidence="3">CCM 8749</strain>
    </source>
</reference>